<proteinExistence type="predicted"/>
<evidence type="ECO:0000313" key="2">
    <source>
        <dbReference type="Proteomes" id="UP000571017"/>
    </source>
</evidence>
<accession>A0A838CUB0</accession>
<gene>
    <name evidence="1" type="ORF">H0266_11580</name>
</gene>
<sequence>MFEMFRSLGGPLRRFEAVIDEIIVDIGVEGKLEEFKQEGRKAVYEAEGVLHSGLSETQIDLEMYAFIRKHLLSFLPR</sequence>
<keyword evidence="2" id="KW-1185">Reference proteome</keyword>
<evidence type="ECO:0000313" key="1">
    <source>
        <dbReference type="EMBL" id="MBA2175534.1"/>
    </source>
</evidence>
<comment type="caution">
    <text evidence="1">The sequence shown here is derived from an EMBL/GenBank/DDBJ whole genome shotgun (WGS) entry which is preliminary data.</text>
</comment>
<dbReference type="RefSeq" id="WP_181472536.1">
    <property type="nucleotide sequence ID" value="NZ_JACEFG010000002.1"/>
</dbReference>
<reference evidence="1 2" key="1">
    <citation type="journal article" date="2004" name="Extremophiles">
        <title>Halobacillus locisalis sp. nov., a halophilic bacterium isolated from a marine solar saltern of the Yellow Sea in Korea.</title>
        <authorList>
            <person name="Yoon J.H."/>
            <person name="Kang K.H."/>
            <person name="Oh T.K."/>
            <person name="Park Y.H."/>
        </authorList>
    </citation>
    <scope>NUCLEOTIDE SEQUENCE [LARGE SCALE GENOMIC DNA]</scope>
    <source>
        <strain evidence="1 2">KCTC 3788</strain>
    </source>
</reference>
<dbReference type="AlphaFoldDB" id="A0A838CUB0"/>
<organism evidence="1 2">
    <name type="scientific">Halobacillus locisalis</name>
    <dbReference type="NCBI Taxonomy" id="220753"/>
    <lineage>
        <taxon>Bacteria</taxon>
        <taxon>Bacillati</taxon>
        <taxon>Bacillota</taxon>
        <taxon>Bacilli</taxon>
        <taxon>Bacillales</taxon>
        <taxon>Bacillaceae</taxon>
        <taxon>Halobacillus</taxon>
    </lineage>
</organism>
<dbReference type="EMBL" id="JACEFG010000002">
    <property type="protein sequence ID" value="MBA2175534.1"/>
    <property type="molecule type" value="Genomic_DNA"/>
</dbReference>
<name>A0A838CUB0_9BACI</name>
<dbReference type="Proteomes" id="UP000571017">
    <property type="component" value="Unassembled WGS sequence"/>
</dbReference>
<protein>
    <submittedName>
        <fullName evidence="1">Uncharacterized protein</fullName>
    </submittedName>
</protein>